<dbReference type="PROSITE" id="PS51192">
    <property type="entry name" value="HELICASE_ATP_BIND_1"/>
    <property type="match status" value="1"/>
</dbReference>
<dbReference type="OrthoDB" id="9810236at2"/>
<keyword evidence="3" id="KW-0540">Nuclease</keyword>
<evidence type="ECO:0000313" key="13">
    <source>
        <dbReference type="Proteomes" id="UP000277007"/>
    </source>
</evidence>
<dbReference type="InterPro" id="IPR054712">
    <property type="entry name" value="Cas3-like_dom"/>
</dbReference>
<dbReference type="Proteomes" id="UP000277007">
    <property type="component" value="Unassembled WGS sequence"/>
</dbReference>
<evidence type="ECO:0000313" key="12">
    <source>
        <dbReference type="EMBL" id="RTR17053.1"/>
    </source>
</evidence>
<dbReference type="EMBL" id="RXMA01000021">
    <property type="protein sequence ID" value="RTR17053.1"/>
    <property type="molecule type" value="Genomic_DNA"/>
</dbReference>
<accession>A0A431VD31</accession>
<comment type="caution">
    <text evidence="12">The sequence shown here is derived from an EMBL/GenBank/DDBJ whole genome shotgun (WGS) entry which is preliminary data.</text>
</comment>
<dbReference type="InterPro" id="IPR027417">
    <property type="entry name" value="P-loop_NTPase"/>
</dbReference>
<dbReference type="GO" id="GO:0016787">
    <property type="term" value="F:hydrolase activity"/>
    <property type="evidence" value="ECO:0007669"/>
    <property type="project" value="UniProtKB-KW"/>
</dbReference>
<dbReference type="GO" id="GO:0003724">
    <property type="term" value="F:RNA helicase activity"/>
    <property type="evidence" value="ECO:0007669"/>
    <property type="project" value="TreeGrafter"/>
</dbReference>
<dbReference type="InterPro" id="IPR038257">
    <property type="entry name" value="CRISPR-assoc_Cas3_HD_sf"/>
</dbReference>
<dbReference type="PROSITE" id="PS51643">
    <property type="entry name" value="HD_CAS3"/>
    <property type="match status" value="1"/>
</dbReference>
<keyword evidence="7" id="KW-0347">Helicase</keyword>
<gene>
    <name evidence="12" type="primary">cas3</name>
    <name evidence="12" type="ORF">EJ903_18975</name>
</gene>
<dbReference type="InterPro" id="IPR014001">
    <property type="entry name" value="Helicase_ATP-bd"/>
</dbReference>
<dbReference type="GO" id="GO:0046872">
    <property type="term" value="F:metal ion binding"/>
    <property type="evidence" value="ECO:0007669"/>
    <property type="project" value="UniProtKB-KW"/>
</dbReference>
<keyword evidence="8" id="KW-0067">ATP-binding</keyword>
<sequence>MGAPSPQNPGPFDGLPPALALAKSNTRTRDAAGGEAGAEPPMALTLADHSADVAATFRALLRWPIQRRRLARLAGLDDLSDQACDRLAVAAALHDAGKVTLRFQKRIKGDPAAGGGHIGPLWSLLCSRSQTAVDRQRHSRVLEALHDSSMRAWFAEGSPDLSLEPSLMVLSAALAHHGALSQPSTSPDKSDWMAKDGYAPLATLDDLSQRVRRWFPLAFAADEGDALPITPRFTHALAGLMVWADWLGSDTGAFPLMGLADLSAWADDRFAWSTARADEMLRARRLDATARQRRAAALPWGFAGVFPAAAAKSWQPRPLQSAMLALDAAALPPGATLVAEADTGSGKTEAAVALFLSLLRAGRVDGMYFALPTRASAVQIHRRIHALLTEALGDDAPPVGLAVPGYLRVDGDDGVRLPGHRVAWPDGDDARLDDQRWAAAHSSRYLAGPVMVGTIDQLLMGGMLVRQAHLRSTAMLRQLLVIDEVHASDPYMTALLTHVLDQHRAAGGIALLMSATLGAVARARLTDTTRPALTAAAEAPYPSLFGAGAVTLAADSPARTVRLEPQDPAALEDVLGTAIAAARDGARVLILRNTVRDAVATQIALERLCPDPDLVFQVAGRPAPHHARFAAEDRHALDTALEADFGGERCPHGRIAVTTQTAEQSLDIDADLLITDLCPADVLLQRLGRLHRHRWRTDRPSGCADPRALILCPPVAALAEGLRDDGKAKPGAGSGIGTVYGNLLALAATAAAITETPLWTIPTMNRQLVESITHPEALKTLAERLDGEGTRPGVWQAHHGHTLGKDSAHRQFARLVTLDWDAWQPEGLVQDSGIVNDVATRLGARDRRVELPPGTTGAFGTPITALTIPAHLLPDPLTDATPVVNATAEGLTLRVGETEFVYDRMGLRRLEG</sequence>
<dbReference type="RefSeq" id="WP_126618396.1">
    <property type="nucleotide sequence ID" value="NZ_JBHUCY010000019.1"/>
</dbReference>
<dbReference type="SUPFAM" id="SSF52540">
    <property type="entry name" value="P-loop containing nucleoside triphosphate hydrolases"/>
    <property type="match status" value="1"/>
</dbReference>
<feature type="domain" description="HD Cas3-type" evidence="11">
    <location>
        <begin position="39"/>
        <end position="247"/>
    </location>
</feature>
<dbReference type="GO" id="GO:0005524">
    <property type="term" value="F:ATP binding"/>
    <property type="evidence" value="ECO:0007669"/>
    <property type="project" value="UniProtKB-KW"/>
</dbReference>
<dbReference type="Gene3D" id="3.40.50.300">
    <property type="entry name" value="P-loop containing nucleotide triphosphate hydrolases"/>
    <property type="match status" value="1"/>
</dbReference>
<comment type="similarity">
    <text evidence="1">In the N-terminal section; belongs to the CRISPR-associated nuclease Cas3-HD family.</text>
</comment>
<dbReference type="Pfam" id="PF18019">
    <property type="entry name" value="Cas3_HD"/>
    <property type="match status" value="1"/>
</dbReference>
<dbReference type="CDD" id="cd09641">
    <property type="entry name" value="Cas3''_I"/>
    <property type="match status" value="1"/>
</dbReference>
<dbReference type="InterPro" id="IPR006474">
    <property type="entry name" value="Helicase_Cas3_CRISPR-ass_core"/>
</dbReference>
<dbReference type="SMART" id="SM00487">
    <property type="entry name" value="DEXDc"/>
    <property type="match status" value="1"/>
</dbReference>
<dbReference type="GO" id="GO:0004518">
    <property type="term" value="F:nuclease activity"/>
    <property type="evidence" value="ECO:0007669"/>
    <property type="project" value="UniProtKB-KW"/>
</dbReference>
<dbReference type="AlphaFoldDB" id="A0A431VD31"/>
<dbReference type="Pfam" id="PF22590">
    <property type="entry name" value="Cas3-like_C_2"/>
    <property type="match status" value="1"/>
</dbReference>
<evidence type="ECO:0000256" key="2">
    <source>
        <dbReference type="ARBA" id="ARBA00009046"/>
    </source>
</evidence>
<dbReference type="GO" id="GO:0003723">
    <property type="term" value="F:RNA binding"/>
    <property type="evidence" value="ECO:0007669"/>
    <property type="project" value="TreeGrafter"/>
</dbReference>
<feature type="domain" description="Helicase ATP-binding" evidence="10">
    <location>
        <begin position="328"/>
        <end position="535"/>
    </location>
</feature>
<evidence type="ECO:0000256" key="1">
    <source>
        <dbReference type="ARBA" id="ARBA00006847"/>
    </source>
</evidence>
<evidence type="ECO:0000259" key="11">
    <source>
        <dbReference type="PROSITE" id="PS51643"/>
    </source>
</evidence>
<evidence type="ECO:0000259" key="10">
    <source>
        <dbReference type="PROSITE" id="PS51192"/>
    </source>
</evidence>
<dbReference type="Pfam" id="PF00270">
    <property type="entry name" value="DEAD"/>
    <property type="match status" value="1"/>
</dbReference>
<dbReference type="GO" id="GO:0051607">
    <property type="term" value="P:defense response to virus"/>
    <property type="evidence" value="ECO:0007669"/>
    <property type="project" value="UniProtKB-KW"/>
</dbReference>
<protein>
    <submittedName>
        <fullName evidence="12">CRISPR-associated helicase Cas3</fullName>
    </submittedName>
</protein>
<name>A0A431VD31_9PROT</name>
<evidence type="ECO:0000256" key="5">
    <source>
        <dbReference type="ARBA" id="ARBA00022741"/>
    </source>
</evidence>
<keyword evidence="6" id="KW-0378">Hydrolase</keyword>
<dbReference type="PANTHER" id="PTHR47963">
    <property type="entry name" value="DEAD-BOX ATP-DEPENDENT RNA HELICASE 47, MITOCHONDRIAL"/>
    <property type="match status" value="1"/>
</dbReference>
<evidence type="ECO:0000256" key="3">
    <source>
        <dbReference type="ARBA" id="ARBA00022722"/>
    </source>
</evidence>
<dbReference type="InterPro" id="IPR006483">
    <property type="entry name" value="CRISPR-assoc_Cas3_HD"/>
</dbReference>
<proteinExistence type="inferred from homology"/>
<dbReference type="InterPro" id="IPR050547">
    <property type="entry name" value="DEAD_box_RNA_helicases"/>
</dbReference>
<evidence type="ECO:0000256" key="8">
    <source>
        <dbReference type="ARBA" id="ARBA00022840"/>
    </source>
</evidence>
<evidence type="ECO:0000256" key="7">
    <source>
        <dbReference type="ARBA" id="ARBA00022806"/>
    </source>
</evidence>
<dbReference type="PANTHER" id="PTHR47963:SF9">
    <property type="entry name" value="CRISPR-ASSOCIATED ENDONUCLEASE_HELICASE CAS3"/>
    <property type="match status" value="1"/>
</dbReference>
<reference evidence="12 13" key="1">
    <citation type="submission" date="2018-12" db="EMBL/GenBank/DDBJ databases">
        <authorList>
            <person name="Yang Y."/>
        </authorList>
    </citation>
    <scope>NUCLEOTIDE SEQUENCE [LARGE SCALE GENOMIC DNA]</scope>
    <source>
        <strain evidence="12 13">L-25-5w-1</strain>
    </source>
</reference>
<organism evidence="12 13">
    <name type="scientific">Azospirillum griseum</name>
    <dbReference type="NCBI Taxonomy" id="2496639"/>
    <lineage>
        <taxon>Bacteria</taxon>
        <taxon>Pseudomonadati</taxon>
        <taxon>Pseudomonadota</taxon>
        <taxon>Alphaproteobacteria</taxon>
        <taxon>Rhodospirillales</taxon>
        <taxon>Azospirillaceae</taxon>
        <taxon>Azospirillum</taxon>
    </lineage>
</organism>
<keyword evidence="9" id="KW-0051">Antiviral defense</keyword>
<evidence type="ECO:0000256" key="6">
    <source>
        <dbReference type="ARBA" id="ARBA00022801"/>
    </source>
</evidence>
<evidence type="ECO:0000256" key="4">
    <source>
        <dbReference type="ARBA" id="ARBA00022723"/>
    </source>
</evidence>
<keyword evidence="4" id="KW-0479">Metal-binding</keyword>
<comment type="similarity">
    <text evidence="2">In the central section; belongs to the CRISPR-associated helicase Cas3 family.</text>
</comment>
<evidence type="ECO:0000256" key="9">
    <source>
        <dbReference type="ARBA" id="ARBA00023118"/>
    </source>
</evidence>
<dbReference type="NCBIfam" id="TIGR01596">
    <property type="entry name" value="cas3_HD"/>
    <property type="match status" value="1"/>
</dbReference>
<dbReference type="NCBIfam" id="TIGR01587">
    <property type="entry name" value="cas3_core"/>
    <property type="match status" value="1"/>
</dbReference>
<dbReference type="Gene3D" id="1.10.3210.30">
    <property type="match status" value="1"/>
</dbReference>
<keyword evidence="5" id="KW-0547">Nucleotide-binding</keyword>
<dbReference type="InterPro" id="IPR011545">
    <property type="entry name" value="DEAD/DEAH_box_helicase_dom"/>
</dbReference>
<keyword evidence="13" id="KW-1185">Reference proteome</keyword>